<keyword evidence="6" id="KW-0966">Cell projection</keyword>
<dbReference type="Gene3D" id="1.20.1330.10">
    <property type="entry name" value="f41 fragment of flagellin, N-terminal domain"/>
    <property type="match status" value="1"/>
</dbReference>
<evidence type="ECO:0000256" key="2">
    <source>
        <dbReference type="ARBA" id="ARBA00023143"/>
    </source>
</evidence>
<dbReference type="AlphaFoldDB" id="A0A1U7D6F6"/>
<protein>
    <recommendedName>
        <fullName evidence="3">Flagellin</fullName>
    </recommendedName>
</protein>
<keyword evidence="6" id="KW-0282">Flagellum</keyword>
<reference evidence="6 7" key="1">
    <citation type="submission" date="2016-03" db="EMBL/GenBank/DDBJ databases">
        <title>Deep-sea bacteria in the southern Pacific.</title>
        <authorList>
            <person name="Tang K."/>
        </authorList>
    </citation>
    <scope>NUCLEOTIDE SEQUENCE [LARGE SCALE GENOMIC DNA]</scope>
    <source>
        <strain evidence="6 7">JLT2016</strain>
    </source>
</reference>
<sequence>MSSILTNDSARIALATLQGINGSIADTQREIATGRRVASAGDNAAVWAISKTMEADVVGYRRISDSLALGDATLSVARRGAETITDLLTDMKGRVVSAQGENVDRAKIQSGIAALRDQIGAVVETAQFNGMNLLKNTGTDAGTGSAAVLGFLQRGENGVTGVDIAISKRDLGTGTHSISASGGTYSADAATATLDATRSVTLDASSITIEAGMAFSLSLYGTDADNSSFDQDTLRTTAGASETQAEMAGSEIAYVARDGDTAHSVLTALARRYDSYAARNGIDAGTLSMTASGSGLALTSSVTDGSDSITVSLNTLGADAGNTIGGGLALLDDLDVSTGTGAVDALGRIESLLTIATDAAAGFGSDQNRLQTQAAFNDRLSDSMRAGIGTLVDADLEESSARLQALQVQQQLATQALSIANSAPQSLLGLFR</sequence>
<evidence type="ECO:0000259" key="4">
    <source>
        <dbReference type="Pfam" id="PF00669"/>
    </source>
</evidence>
<dbReference type="RefSeq" id="WP_076623694.1">
    <property type="nucleotide sequence ID" value="NZ_BMEW01000007.1"/>
</dbReference>
<dbReference type="Proteomes" id="UP000186559">
    <property type="component" value="Chromosome"/>
</dbReference>
<dbReference type="GO" id="GO:0005198">
    <property type="term" value="F:structural molecule activity"/>
    <property type="evidence" value="ECO:0007669"/>
    <property type="project" value="UniProtKB-UniRule"/>
</dbReference>
<evidence type="ECO:0000256" key="1">
    <source>
        <dbReference type="ARBA" id="ARBA00005709"/>
    </source>
</evidence>
<dbReference type="OrthoDB" id="8328560at2"/>
<dbReference type="GO" id="GO:0009288">
    <property type="term" value="C:bacterial-type flagellum"/>
    <property type="evidence" value="ECO:0007669"/>
    <property type="project" value="UniProtKB-SubCell"/>
</dbReference>
<gene>
    <name evidence="6" type="ORF">Ga0080559_TMP2948</name>
</gene>
<dbReference type="InterPro" id="IPR046358">
    <property type="entry name" value="Flagellin_C"/>
</dbReference>
<dbReference type="EMBL" id="CP014796">
    <property type="protein sequence ID" value="APX23744.1"/>
    <property type="molecule type" value="Genomic_DNA"/>
</dbReference>
<evidence type="ECO:0000313" key="7">
    <source>
        <dbReference type="Proteomes" id="UP000186559"/>
    </source>
</evidence>
<comment type="subcellular location">
    <subcellularLocation>
        <location evidence="3">Secreted</location>
    </subcellularLocation>
    <subcellularLocation>
        <location evidence="3">Bacterial flagellum</location>
    </subcellularLocation>
</comment>
<keyword evidence="6" id="KW-0969">Cilium</keyword>
<feature type="domain" description="Flagellin C-terminal" evidence="5">
    <location>
        <begin position="348"/>
        <end position="431"/>
    </location>
</feature>
<comment type="similarity">
    <text evidence="1 3">Belongs to the bacterial flagellin family.</text>
</comment>
<dbReference type="InterPro" id="IPR001029">
    <property type="entry name" value="Flagellin_N"/>
</dbReference>
<dbReference type="SUPFAM" id="SSF64518">
    <property type="entry name" value="Phase 1 flagellin"/>
    <property type="match status" value="1"/>
</dbReference>
<dbReference type="STRING" id="1229727.Ga0080559_TMP2948"/>
<comment type="function">
    <text evidence="3">Flagellin is the subunit protein which polymerizes to form the filaments of bacterial flagella.</text>
</comment>
<feature type="domain" description="Flagellin N-terminal" evidence="4">
    <location>
        <begin position="4"/>
        <end position="138"/>
    </location>
</feature>
<dbReference type="Pfam" id="PF00700">
    <property type="entry name" value="Flagellin_C"/>
    <property type="match status" value="1"/>
</dbReference>
<evidence type="ECO:0000313" key="6">
    <source>
        <dbReference type="EMBL" id="APX23744.1"/>
    </source>
</evidence>
<evidence type="ECO:0000259" key="5">
    <source>
        <dbReference type="Pfam" id="PF00700"/>
    </source>
</evidence>
<name>A0A1U7D6F6_9RHOB</name>
<dbReference type="PANTHER" id="PTHR42792:SF2">
    <property type="entry name" value="FLAGELLIN"/>
    <property type="match status" value="1"/>
</dbReference>
<accession>A0A1U7D6F6</accession>
<dbReference type="InterPro" id="IPR001492">
    <property type="entry name" value="Flagellin"/>
</dbReference>
<organism evidence="6 7">
    <name type="scientific">Salipiger profundus</name>
    <dbReference type="NCBI Taxonomy" id="1229727"/>
    <lineage>
        <taxon>Bacteria</taxon>
        <taxon>Pseudomonadati</taxon>
        <taxon>Pseudomonadota</taxon>
        <taxon>Alphaproteobacteria</taxon>
        <taxon>Rhodobacterales</taxon>
        <taxon>Roseobacteraceae</taxon>
        <taxon>Salipiger</taxon>
    </lineage>
</organism>
<keyword evidence="2 3" id="KW-0975">Bacterial flagellum</keyword>
<evidence type="ECO:0000256" key="3">
    <source>
        <dbReference type="RuleBase" id="RU362073"/>
    </source>
</evidence>
<dbReference type="PRINTS" id="PR00207">
    <property type="entry name" value="FLAGELLIN"/>
</dbReference>
<dbReference type="PANTHER" id="PTHR42792">
    <property type="entry name" value="FLAGELLIN"/>
    <property type="match status" value="1"/>
</dbReference>
<dbReference type="Pfam" id="PF00669">
    <property type="entry name" value="Flagellin_N"/>
    <property type="match status" value="1"/>
</dbReference>
<keyword evidence="7" id="KW-1185">Reference proteome</keyword>
<dbReference type="KEGG" id="tpro:Ga0080559_TMP2948"/>
<dbReference type="GO" id="GO:0005576">
    <property type="term" value="C:extracellular region"/>
    <property type="evidence" value="ECO:0007669"/>
    <property type="project" value="UniProtKB-SubCell"/>
</dbReference>
<proteinExistence type="inferred from homology"/>
<keyword evidence="3" id="KW-0964">Secreted</keyword>